<dbReference type="REBASE" id="211912">
    <property type="entry name" value="S2.BcoDORF4049P"/>
</dbReference>
<dbReference type="CDD" id="cd17262">
    <property type="entry name" value="RMtype1_S_Aco12261I-TRD2-CR2"/>
    <property type="match status" value="1"/>
</dbReference>
<dbReference type="Gene3D" id="3.90.220.20">
    <property type="entry name" value="DNA methylase specificity domains"/>
    <property type="match status" value="1"/>
</dbReference>
<sequence>MIYNEYSNNIAERIGHYTQLPDGWTACRLEQVADILDNLRKPINSSERDSRIRNRQIDELYPYYGATGQVGLIDDYIINGNYLLLGEDGAPFLDKNAIKAYSISGKSWVNNHAHILSPKIDFEFLQYSLNQIDYSEYVNGSTRLKLTQTDMRSIKIMLPPLAEQKRIKSKIQILFSQLDLMMESL</sequence>
<feature type="domain" description="Type I restriction modification DNA specificity" evidence="4">
    <location>
        <begin position="21"/>
        <end position="181"/>
    </location>
</feature>
<protein>
    <submittedName>
        <fullName evidence="5">Type I restriction modification DNA specificity domain protein</fullName>
    </submittedName>
</protein>
<dbReference type="GO" id="GO:0003677">
    <property type="term" value="F:DNA binding"/>
    <property type="evidence" value="ECO:0007669"/>
    <property type="project" value="UniProtKB-KW"/>
</dbReference>
<evidence type="ECO:0000313" key="5">
    <source>
        <dbReference type="EMBL" id="EDU98939.1"/>
    </source>
</evidence>
<dbReference type="EMBL" id="ABIY02000125">
    <property type="protein sequence ID" value="EDU98939.1"/>
    <property type="molecule type" value="Genomic_DNA"/>
</dbReference>
<keyword evidence="2" id="KW-0680">Restriction system</keyword>
<dbReference type="Pfam" id="PF01420">
    <property type="entry name" value="Methylase_S"/>
    <property type="match status" value="1"/>
</dbReference>
<dbReference type="PANTHER" id="PTHR43140">
    <property type="entry name" value="TYPE-1 RESTRICTION ENZYME ECOKI SPECIFICITY PROTEIN"/>
    <property type="match status" value="1"/>
</dbReference>
<evidence type="ECO:0000256" key="2">
    <source>
        <dbReference type="ARBA" id="ARBA00022747"/>
    </source>
</evidence>
<dbReference type="GO" id="GO:0009307">
    <property type="term" value="P:DNA restriction-modification system"/>
    <property type="evidence" value="ECO:0007669"/>
    <property type="project" value="UniProtKB-KW"/>
</dbReference>
<dbReference type="Proteomes" id="UP000003146">
    <property type="component" value="Unassembled WGS sequence"/>
</dbReference>
<evidence type="ECO:0000259" key="4">
    <source>
        <dbReference type="Pfam" id="PF01420"/>
    </source>
</evidence>
<keyword evidence="3" id="KW-0238">DNA-binding</keyword>
<dbReference type="InterPro" id="IPR044946">
    <property type="entry name" value="Restrct_endonuc_typeI_TRD_sf"/>
</dbReference>
<dbReference type="eggNOG" id="COG0732">
    <property type="taxonomic scope" value="Bacteria"/>
</dbReference>
<comment type="similarity">
    <text evidence="1">Belongs to the type-I restriction system S methylase family.</text>
</comment>
<organism evidence="5 6">
    <name type="scientific">Phocaeicola coprocola DSM 17136</name>
    <dbReference type="NCBI Taxonomy" id="470145"/>
    <lineage>
        <taxon>Bacteria</taxon>
        <taxon>Pseudomonadati</taxon>
        <taxon>Bacteroidota</taxon>
        <taxon>Bacteroidia</taxon>
        <taxon>Bacteroidales</taxon>
        <taxon>Bacteroidaceae</taxon>
        <taxon>Phocaeicola</taxon>
    </lineage>
</organism>
<dbReference type="InterPro" id="IPR051212">
    <property type="entry name" value="Type-I_RE_S_subunit"/>
</dbReference>
<proteinExistence type="inferred from homology"/>
<dbReference type="PANTHER" id="PTHR43140:SF1">
    <property type="entry name" value="TYPE I RESTRICTION ENZYME ECOKI SPECIFICITY SUBUNIT"/>
    <property type="match status" value="1"/>
</dbReference>
<dbReference type="STRING" id="470145.BACCOP_04053"/>
<evidence type="ECO:0000256" key="1">
    <source>
        <dbReference type="ARBA" id="ARBA00010923"/>
    </source>
</evidence>
<evidence type="ECO:0000313" key="6">
    <source>
        <dbReference type="Proteomes" id="UP000003146"/>
    </source>
</evidence>
<reference evidence="5 6" key="2">
    <citation type="submission" date="2008-04" db="EMBL/GenBank/DDBJ databases">
        <authorList>
            <person name="Fulton L."/>
            <person name="Clifton S."/>
            <person name="Fulton B."/>
            <person name="Xu J."/>
            <person name="Minx P."/>
            <person name="Pepin K.H."/>
            <person name="Johnson M."/>
            <person name="Thiruvilangam P."/>
            <person name="Bhonagiri V."/>
            <person name="Nash W.E."/>
            <person name="Mardis E.R."/>
            <person name="Wilson R.K."/>
        </authorList>
    </citation>
    <scope>NUCLEOTIDE SEQUENCE [LARGE SCALE GENOMIC DNA]</scope>
    <source>
        <strain evidence="5 6">DSM 17136</strain>
    </source>
</reference>
<dbReference type="InterPro" id="IPR000055">
    <property type="entry name" value="Restrct_endonuc_typeI_TRD"/>
</dbReference>
<dbReference type="HOGENOM" id="CLU_021095_7_3_10"/>
<dbReference type="RefSeq" id="WP_007571736.1">
    <property type="nucleotide sequence ID" value="NZ_DS981511.1"/>
</dbReference>
<reference evidence="5 6" key="1">
    <citation type="submission" date="2008-04" db="EMBL/GenBank/DDBJ databases">
        <title>Draft genome sequence of Bacteroides coprocola (DSM 17136).</title>
        <authorList>
            <person name="Sudarsanam P."/>
            <person name="Ley R."/>
            <person name="Guruge J."/>
            <person name="Turnbaugh P.J."/>
            <person name="Mahowald M."/>
            <person name="Liep D."/>
            <person name="Gordon J."/>
        </authorList>
    </citation>
    <scope>NUCLEOTIDE SEQUENCE [LARGE SCALE GENOMIC DNA]</scope>
    <source>
        <strain evidence="5 6">DSM 17136</strain>
    </source>
</reference>
<accession>B3JQ21</accession>
<name>B3JQ21_9BACT</name>
<comment type="caution">
    <text evidence="5">The sequence shown here is derived from an EMBL/GenBank/DDBJ whole genome shotgun (WGS) entry which is preliminary data.</text>
</comment>
<gene>
    <name evidence="5" type="ORF">BACCOP_04053</name>
</gene>
<dbReference type="AlphaFoldDB" id="B3JQ21"/>
<dbReference type="SUPFAM" id="SSF116734">
    <property type="entry name" value="DNA methylase specificity domain"/>
    <property type="match status" value="1"/>
</dbReference>
<evidence type="ECO:0000256" key="3">
    <source>
        <dbReference type="ARBA" id="ARBA00023125"/>
    </source>
</evidence>